<evidence type="ECO:0000256" key="4">
    <source>
        <dbReference type="ARBA" id="ARBA00023136"/>
    </source>
</evidence>
<comment type="subcellular location">
    <subcellularLocation>
        <location evidence="1">Cell outer membrane</location>
    </subcellularLocation>
</comment>
<keyword evidence="3 6" id="KW-0732">Signal</keyword>
<dbReference type="InterPro" id="IPR012944">
    <property type="entry name" value="SusD_RagB_dom"/>
</dbReference>
<evidence type="ECO:0000256" key="2">
    <source>
        <dbReference type="ARBA" id="ARBA00006275"/>
    </source>
</evidence>
<dbReference type="Pfam" id="PF07980">
    <property type="entry name" value="SusD_RagB"/>
    <property type="match status" value="1"/>
</dbReference>
<evidence type="ECO:0000313" key="10">
    <source>
        <dbReference type="Proteomes" id="UP000516438"/>
    </source>
</evidence>
<dbReference type="RefSeq" id="WP_188321319.1">
    <property type="nucleotide sequence ID" value="NZ_CP060203.1"/>
</dbReference>
<keyword evidence="10" id="KW-1185">Reference proteome</keyword>
<evidence type="ECO:0000313" key="9">
    <source>
        <dbReference type="EMBL" id="QNS41533.1"/>
    </source>
</evidence>
<organism evidence="9 10">
    <name type="scientific">Chryseobacterium manosquense</name>
    <dbReference type="NCBI Taxonomy" id="2754694"/>
    <lineage>
        <taxon>Bacteria</taxon>
        <taxon>Pseudomonadati</taxon>
        <taxon>Bacteroidota</taxon>
        <taxon>Flavobacteriia</taxon>
        <taxon>Flavobacteriales</taxon>
        <taxon>Weeksellaceae</taxon>
        <taxon>Chryseobacterium group</taxon>
        <taxon>Chryseobacterium</taxon>
    </lineage>
</organism>
<evidence type="ECO:0000256" key="3">
    <source>
        <dbReference type="ARBA" id="ARBA00022729"/>
    </source>
</evidence>
<gene>
    <name evidence="9" type="ORF">H0S70_00645</name>
</gene>
<evidence type="ECO:0000256" key="6">
    <source>
        <dbReference type="SAM" id="SignalP"/>
    </source>
</evidence>
<dbReference type="Pfam" id="PF14322">
    <property type="entry name" value="SusD-like_3"/>
    <property type="match status" value="1"/>
</dbReference>
<dbReference type="Gene3D" id="1.25.40.390">
    <property type="match status" value="1"/>
</dbReference>
<dbReference type="InterPro" id="IPR033985">
    <property type="entry name" value="SusD-like_N"/>
</dbReference>
<dbReference type="GO" id="GO:0009279">
    <property type="term" value="C:cell outer membrane"/>
    <property type="evidence" value="ECO:0007669"/>
    <property type="project" value="UniProtKB-SubCell"/>
</dbReference>
<dbReference type="PROSITE" id="PS51257">
    <property type="entry name" value="PROKAR_LIPOPROTEIN"/>
    <property type="match status" value="1"/>
</dbReference>
<dbReference type="Proteomes" id="UP000516438">
    <property type="component" value="Chromosome"/>
</dbReference>
<dbReference type="Gene3D" id="1.10.3780.10">
    <property type="entry name" value="SusD-like"/>
    <property type="match status" value="1"/>
</dbReference>
<dbReference type="InterPro" id="IPR011990">
    <property type="entry name" value="TPR-like_helical_dom_sf"/>
</dbReference>
<reference evidence="9 10" key="1">
    <citation type="submission" date="2020-07" db="EMBL/GenBank/DDBJ databases">
        <title>Complete genome and description of Chryseobacterium manosquense strain Marseille-Q2069 sp. nov.</title>
        <authorList>
            <person name="Boxberger M."/>
        </authorList>
    </citation>
    <scope>NUCLEOTIDE SEQUENCE [LARGE SCALE GENOMIC DNA]</scope>
    <source>
        <strain evidence="9 10">Marseille-Q2069</strain>
    </source>
</reference>
<dbReference type="CDD" id="cd08977">
    <property type="entry name" value="SusD"/>
    <property type="match status" value="1"/>
</dbReference>
<evidence type="ECO:0000259" key="7">
    <source>
        <dbReference type="Pfam" id="PF07980"/>
    </source>
</evidence>
<evidence type="ECO:0000256" key="5">
    <source>
        <dbReference type="ARBA" id="ARBA00023237"/>
    </source>
</evidence>
<feature type="chain" id="PRO_5028963173" evidence="6">
    <location>
        <begin position="25"/>
        <end position="541"/>
    </location>
</feature>
<dbReference type="EMBL" id="CP060203">
    <property type="protein sequence ID" value="QNS41533.1"/>
    <property type="molecule type" value="Genomic_DNA"/>
</dbReference>
<feature type="signal peptide" evidence="6">
    <location>
        <begin position="1"/>
        <end position="24"/>
    </location>
</feature>
<protein>
    <submittedName>
        <fullName evidence="9">RagB/SusD family nutrient uptake outer membrane protein</fullName>
    </submittedName>
</protein>
<dbReference type="AlphaFoldDB" id="A0A7H1DX25"/>
<dbReference type="Gene3D" id="1.25.40.10">
    <property type="entry name" value="Tetratricopeptide repeat domain"/>
    <property type="match status" value="1"/>
</dbReference>
<dbReference type="SUPFAM" id="SSF48452">
    <property type="entry name" value="TPR-like"/>
    <property type="match status" value="1"/>
</dbReference>
<feature type="domain" description="RagB/SusD" evidence="7">
    <location>
        <begin position="395"/>
        <end position="541"/>
    </location>
</feature>
<sequence length="541" mass="59944">MKNFKITKNTIAAALLGLTLTATSCVNDLRQEPITEVTAASLYKDFGNYKNLLAKLYGGLAVGGQSGGDGNGDIADIDGGFSNYMRLLYTLQVITTDEAVIGWNDGSLHEFHKMIWTPSNEFSNAMYYRLYTEIAFCNEFIKNTTDEKLNQNGISGANLDEAKAMRAEAQFLRAQAYYHLLDLYGNVPFVDETTFGSVPQQMKRAELFTYVENQLKDAEAGLKDPKTNEYGRADKAAAWSLLARLYLNAKVYSGTERYADVITYTEKVISAGYSLKQTVVQVPNESTPDPNDTMPKNISYESLFLADNHVNNPENIFSIVYDGAKTQTNGGTTFLVHAAIGGDMVAADFGVNGGWGGLRTTKAFVQKFESSDKRGRFYTDGQTLEINDLGNFNDGYAFIKYKNLKSDGTPGIHDNWVETDLPVYRLADVYLMYAEAVLRGGGGNMATALGYVNALRTRASASAVSVLNLDFILDERSRELSWEMTRRTDLIRFGKFTSSAYLWPWKGNVKDGIAVGEYRNIFPIPTNDLVVNPNLVQNPGY</sequence>
<accession>A0A7H1DX25</accession>
<dbReference type="KEGG" id="cmaq:H0S70_00645"/>
<evidence type="ECO:0000256" key="1">
    <source>
        <dbReference type="ARBA" id="ARBA00004442"/>
    </source>
</evidence>
<feature type="domain" description="SusD-like N-terminal" evidence="8">
    <location>
        <begin position="103"/>
        <end position="247"/>
    </location>
</feature>
<keyword evidence="4" id="KW-0472">Membrane</keyword>
<proteinExistence type="inferred from homology"/>
<name>A0A7H1DX25_9FLAO</name>
<keyword evidence="5" id="KW-0998">Cell outer membrane</keyword>
<comment type="similarity">
    <text evidence="2">Belongs to the SusD family.</text>
</comment>
<evidence type="ECO:0000259" key="8">
    <source>
        <dbReference type="Pfam" id="PF14322"/>
    </source>
</evidence>